<comment type="similarity">
    <text evidence="3 7">Belongs to the metallo-beta-lactamase superfamily. Glyoxalase II family.</text>
</comment>
<feature type="binding site" evidence="7">
    <location>
        <position position="172"/>
    </location>
    <ligand>
        <name>Zn(2+)</name>
        <dbReference type="ChEBI" id="CHEBI:29105"/>
        <label>2</label>
    </ligand>
</feature>
<evidence type="ECO:0000313" key="9">
    <source>
        <dbReference type="EMBL" id="CPR19511.1"/>
    </source>
</evidence>
<keyword evidence="4 7" id="KW-0479">Metal-binding</keyword>
<feature type="binding site" evidence="7">
    <location>
        <position position="115"/>
    </location>
    <ligand>
        <name>Zn(2+)</name>
        <dbReference type="ChEBI" id="CHEBI:29105"/>
        <label>1</label>
    </ligand>
</feature>
<comment type="cofactor">
    <cofactor evidence="7">
        <name>Zn(2+)</name>
        <dbReference type="ChEBI" id="CHEBI:29105"/>
    </cofactor>
    <text evidence="7">Binds 2 Zn(2+) ions per subunit.</text>
</comment>
<sequence length="256" mass="28097">MTNLETYQFPCRSDNYGVLVHDPATGLTASIDAPDAAAVEQALDHTGWRLTHIFTTHHHADHTGGNVVLKATHECEIIGPRDEAQKIPGLDRPVGGGETFRFGDFDVSVLATPGHTLGHISYHIPAAKLAFVGDTMFAMGCGRVFEGDAKMMWASLAKLRGLPKDTVVFCGHEYTLSNAQFARTIEPDNKALEVRAKEVEALRKDKKPTLPTTIEAELETNPFLRACEPELKAAIGMSDDEDWQVFAEVRTRKDNA</sequence>
<dbReference type="Pfam" id="PF16123">
    <property type="entry name" value="HAGH_C"/>
    <property type="match status" value="1"/>
</dbReference>
<dbReference type="SMART" id="SM00849">
    <property type="entry name" value="Lactamase_B"/>
    <property type="match status" value="1"/>
</dbReference>
<dbReference type="InterPro" id="IPR032282">
    <property type="entry name" value="HAGH_C"/>
</dbReference>
<dbReference type="Gene3D" id="3.60.15.10">
    <property type="entry name" value="Ribonuclease Z/Hydroxyacylglutathione hydrolase-like"/>
    <property type="match status" value="1"/>
</dbReference>
<dbReference type="PIRSF" id="PIRSF005457">
    <property type="entry name" value="Glx"/>
    <property type="match status" value="1"/>
</dbReference>
<feature type="binding site" evidence="7">
    <location>
        <position position="134"/>
    </location>
    <ligand>
        <name>Zn(2+)</name>
        <dbReference type="ChEBI" id="CHEBI:29105"/>
        <label>2</label>
    </ligand>
</feature>
<comment type="subunit">
    <text evidence="7">Monomer.</text>
</comment>
<feature type="binding site" evidence="7">
    <location>
        <position position="61"/>
    </location>
    <ligand>
        <name>Zn(2+)</name>
        <dbReference type="ChEBI" id="CHEBI:29105"/>
        <label>2</label>
    </ligand>
</feature>
<dbReference type="InterPro" id="IPR001279">
    <property type="entry name" value="Metallo-B-lactamas"/>
</dbReference>
<gene>
    <name evidence="7 9" type="primary">gloB</name>
    <name evidence="9" type="ORF">YBN1229_v1_2200</name>
</gene>
<dbReference type="RefSeq" id="WP_046478210.1">
    <property type="nucleotide sequence ID" value="NZ_LN829118.1"/>
</dbReference>
<dbReference type="KEGG" id="fiy:BN1229_v1_2200"/>
<proteinExistence type="inferred from homology"/>
<dbReference type="PANTHER" id="PTHR43705:SF1">
    <property type="entry name" value="HYDROXYACYLGLUTATHIONE HYDROLASE GLOB"/>
    <property type="match status" value="1"/>
</dbReference>
<keyword evidence="5 7" id="KW-0378">Hydrolase</keyword>
<dbReference type="InterPro" id="IPR050110">
    <property type="entry name" value="Glyoxalase_II_hydrolase"/>
</dbReference>
<evidence type="ECO:0000256" key="4">
    <source>
        <dbReference type="ARBA" id="ARBA00022723"/>
    </source>
</evidence>
<organism evidence="9 10">
    <name type="scientific">Candidatus Filomicrobium marinum</name>
    <dbReference type="NCBI Taxonomy" id="1608628"/>
    <lineage>
        <taxon>Bacteria</taxon>
        <taxon>Pseudomonadati</taxon>
        <taxon>Pseudomonadota</taxon>
        <taxon>Alphaproteobacteria</taxon>
        <taxon>Hyphomicrobiales</taxon>
        <taxon>Hyphomicrobiaceae</taxon>
        <taxon>Filomicrobium</taxon>
    </lineage>
</organism>
<dbReference type="InterPro" id="IPR035680">
    <property type="entry name" value="Clx_II_MBL"/>
</dbReference>
<protein>
    <recommendedName>
        <fullName evidence="7">Hydroxyacylglutathione hydrolase</fullName>
        <ecNumber evidence="7">3.1.2.6</ecNumber>
    </recommendedName>
    <alternativeName>
        <fullName evidence="7">Glyoxalase II</fullName>
        <shortName evidence="7">Glx II</shortName>
    </alternativeName>
</protein>
<reference evidence="10" key="1">
    <citation type="submission" date="2015-02" db="EMBL/GenBank/DDBJ databases">
        <authorList>
            <person name="Chooi Y.-H."/>
        </authorList>
    </citation>
    <scope>NUCLEOTIDE SEQUENCE [LARGE SCALE GENOMIC DNA]</scope>
    <source>
        <strain evidence="10">strain Y</strain>
    </source>
</reference>
<feature type="binding site" evidence="7">
    <location>
        <position position="57"/>
    </location>
    <ligand>
        <name>Zn(2+)</name>
        <dbReference type="ChEBI" id="CHEBI:29105"/>
        <label>1</label>
    </ligand>
</feature>
<dbReference type="KEGG" id="fil:BN1229_v1_2202"/>
<name>A0A0D6JGB7_9HYPH</name>
<comment type="function">
    <text evidence="7">Thiolesterase that catalyzes the hydrolysis of S-D-lactoyl-glutathione to form glutathione and D-lactic acid.</text>
</comment>
<evidence type="ECO:0000256" key="7">
    <source>
        <dbReference type="HAMAP-Rule" id="MF_01374"/>
    </source>
</evidence>
<feature type="binding site" evidence="7">
    <location>
        <position position="134"/>
    </location>
    <ligand>
        <name>Zn(2+)</name>
        <dbReference type="ChEBI" id="CHEBI:29105"/>
        <label>1</label>
    </ligand>
</feature>
<dbReference type="AlphaFoldDB" id="A0A0D6JGB7"/>
<evidence type="ECO:0000256" key="3">
    <source>
        <dbReference type="ARBA" id="ARBA00006759"/>
    </source>
</evidence>
<accession>A0A0D6JGB7</accession>
<dbReference type="InterPro" id="IPR036866">
    <property type="entry name" value="RibonucZ/Hydroxyglut_hydro"/>
</dbReference>
<evidence type="ECO:0000313" key="10">
    <source>
        <dbReference type="Proteomes" id="UP000033187"/>
    </source>
</evidence>
<dbReference type="CDD" id="cd07723">
    <property type="entry name" value="hydroxyacylglutathione_hydrolase_MBL-fold"/>
    <property type="match status" value="1"/>
</dbReference>
<evidence type="ECO:0000256" key="2">
    <source>
        <dbReference type="ARBA" id="ARBA00004963"/>
    </source>
</evidence>
<dbReference type="NCBIfam" id="TIGR03413">
    <property type="entry name" value="GSH_gloB"/>
    <property type="match status" value="1"/>
</dbReference>
<dbReference type="SUPFAM" id="SSF56281">
    <property type="entry name" value="Metallo-hydrolase/oxidoreductase"/>
    <property type="match status" value="1"/>
</dbReference>
<dbReference type="InterPro" id="IPR017782">
    <property type="entry name" value="Hydroxyacylglutathione_Hdrlase"/>
</dbReference>
<evidence type="ECO:0000256" key="6">
    <source>
        <dbReference type="ARBA" id="ARBA00022833"/>
    </source>
</evidence>
<dbReference type="Proteomes" id="UP000033187">
    <property type="component" value="Chromosome 1"/>
</dbReference>
<dbReference type="OrthoDB" id="9802248at2"/>
<evidence type="ECO:0000259" key="8">
    <source>
        <dbReference type="SMART" id="SM00849"/>
    </source>
</evidence>
<evidence type="ECO:0000256" key="5">
    <source>
        <dbReference type="ARBA" id="ARBA00022801"/>
    </source>
</evidence>
<comment type="catalytic activity">
    <reaction evidence="1 7">
        <text>an S-(2-hydroxyacyl)glutathione + H2O = a 2-hydroxy carboxylate + glutathione + H(+)</text>
        <dbReference type="Rhea" id="RHEA:21864"/>
        <dbReference type="ChEBI" id="CHEBI:15377"/>
        <dbReference type="ChEBI" id="CHEBI:15378"/>
        <dbReference type="ChEBI" id="CHEBI:57925"/>
        <dbReference type="ChEBI" id="CHEBI:58896"/>
        <dbReference type="ChEBI" id="CHEBI:71261"/>
        <dbReference type="EC" id="3.1.2.6"/>
    </reaction>
</comment>
<dbReference type="Pfam" id="PF00753">
    <property type="entry name" value="Lactamase_B"/>
    <property type="match status" value="1"/>
</dbReference>
<dbReference type="EC" id="3.1.2.6" evidence="7"/>
<feature type="domain" description="Metallo-beta-lactamase" evidence="8">
    <location>
        <begin position="14"/>
        <end position="172"/>
    </location>
</feature>
<dbReference type="HAMAP" id="MF_01374">
    <property type="entry name" value="Glyoxalase_2"/>
    <property type="match status" value="1"/>
</dbReference>
<comment type="pathway">
    <text evidence="2 7">Secondary metabolite metabolism; methylglyoxal degradation; (R)-lactate from methylglyoxal: step 2/2.</text>
</comment>
<dbReference type="EMBL" id="LN829119">
    <property type="protein sequence ID" value="CPR19511.1"/>
    <property type="molecule type" value="Genomic_DNA"/>
</dbReference>
<evidence type="ECO:0000256" key="1">
    <source>
        <dbReference type="ARBA" id="ARBA00001623"/>
    </source>
</evidence>
<dbReference type="UniPathway" id="UPA00619">
    <property type="reaction ID" value="UER00676"/>
</dbReference>
<keyword evidence="6 7" id="KW-0862">Zinc</keyword>
<feature type="binding site" evidence="7">
    <location>
        <position position="62"/>
    </location>
    <ligand>
        <name>Zn(2+)</name>
        <dbReference type="ChEBI" id="CHEBI:29105"/>
        <label>2</label>
    </ligand>
</feature>
<dbReference type="PANTHER" id="PTHR43705">
    <property type="entry name" value="HYDROXYACYLGLUTATHIONE HYDROLASE"/>
    <property type="match status" value="1"/>
</dbReference>
<dbReference type="GO" id="GO:0004416">
    <property type="term" value="F:hydroxyacylglutathione hydrolase activity"/>
    <property type="evidence" value="ECO:0007669"/>
    <property type="project" value="UniProtKB-UniRule"/>
</dbReference>
<keyword evidence="10" id="KW-1185">Reference proteome</keyword>
<dbReference type="GO" id="GO:0019243">
    <property type="term" value="P:methylglyoxal catabolic process to D-lactate via S-lactoyl-glutathione"/>
    <property type="evidence" value="ECO:0007669"/>
    <property type="project" value="UniProtKB-UniRule"/>
</dbReference>
<feature type="binding site" evidence="7">
    <location>
        <position position="59"/>
    </location>
    <ligand>
        <name>Zn(2+)</name>
        <dbReference type="ChEBI" id="CHEBI:29105"/>
        <label>1</label>
    </ligand>
</feature>
<dbReference type="GO" id="GO:0046872">
    <property type="term" value="F:metal ion binding"/>
    <property type="evidence" value="ECO:0007669"/>
    <property type="project" value="UniProtKB-KW"/>
</dbReference>